<keyword evidence="2 4" id="KW-0808">Transferase</keyword>
<dbReference type="Pfam" id="PF00201">
    <property type="entry name" value="UDPGT"/>
    <property type="match status" value="1"/>
</dbReference>
<dbReference type="GeneID" id="110710612"/>
<evidence type="ECO:0000313" key="6">
    <source>
        <dbReference type="EnsemblPlants" id="AUR62030272-RA:cds"/>
    </source>
</evidence>
<keyword evidence="4" id="KW-0328">Glycosyltransferase</keyword>
<dbReference type="GO" id="GO:0120514">
    <property type="term" value="F:2-hydroxyflavanone C-glucosyltransferase activity"/>
    <property type="evidence" value="ECO:0007669"/>
    <property type="project" value="UniProtKB-EC"/>
</dbReference>
<name>A0A803MJ26_CHEQI</name>
<evidence type="ECO:0000256" key="4">
    <source>
        <dbReference type="RuleBase" id="RU003718"/>
    </source>
</evidence>
<dbReference type="GO" id="GO:0080043">
    <property type="term" value="F:quercetin 3-O-glucosyltransferase activity"/>
    <property type="evidence" value="ECO:0007669"/>
    <property type="project" value="TreeGrafter"/>
</dbReference>
<dbReference type="KEGG" id="cqi:110710612"/>
<reference evidence="6" key="2">
    <citation type="submission" date="2021-03" db="UniProtKB">
        <authorList>
            <consortium name="EnsemblPlants"/>
        </authorList>
    </citation>
    <scope>IDENTIFICATION</scope>
</reference>
<dbReference type="FunFam" id="3.40.50.2000:FF:000060">
    <property type="entry name" value="Glycosyltransferase"/>
    <property type="match status" value="1"/>
</dbReference>
<evidence type="ECO:0000313" key="7">
    <source>
        <dbReference type="Proteomes" id="UP000596660"/>
    </source>
</evidence>
<dbReference type="InterPro" id="IPR002213">
    <property type="entry name" value="UDP_glucos_trans"/>
</dbReference>
<evidence type="ECO:0000256" key="3">
    <source>
        <dbReference type="ARBA" id="ARBA00051296"/>
    </source>
</evidence>
<dbReference type="GO" id="GO:0080044">
    <property type="term" value="F:quercetin 7-O-glucosyltransferase activity"/>
    <property type="evidence" value="ECO:0007669"/>
    <property type="project" value="TreeGrafter"/>
</dbReference>
<dbReference type="OrthoDB" id="1688048at2759"/>
<accession>A0A803MJ26</accession>
<keyword evidence="7" id="KW-1185">Reference proteome</keyword>
<evidence type="ECO:0000256" key="1">
    <source>
        <dbReference type="ARBA" id="ARBA00009995"/>
    </source>
</evidence>
<dbReference type="Gramene" id="AUR62030272-RA">
    <property type="protein sequence ID" value="AUR62030272-RA:cds"/>
    <property type="gene ID" value="AUR62030272"/>
</dbReference>
<dbReference type="CDD" id="cd03784">
    <property type="entry name" value="GT1_Gtf-like"/>
    <property type="match status" value="1"/>
</dbReference>
<evidence type="ECO:0000256" key="5">
    <source>
        <dbReference type="RuleBase" id="RU362057"/>
    </source>
</evidence>
<dbReference type="AlphaFoldDB" id="A0A803MJ26"/>
<protein>
    <recommendedName>
        <fullName evidence="5">Glycosyltransferase</fullName>
        <ecNumber evidence="5">2.4.1.-</ecNumber>
    </recommendedName>
</protein>
<dbReference type="OMA" id="CHECILL"/>
<reference evidence="6" key="1">
    <citation type="journal article" date="2017" name="Nature">
        <title>The genome of Chenopodium quinoa.</title>
        <authorList>
            <person name="Jarvis D.E."/>
            <person name="Ho Y.S."/>
            <person name="Lightfoot D.J."/>
            <person name="Schmoeckel S.M."/>
            <person name="Li B."/>
            <person name="Borm T.J.A."/>
            <person name="Ohyanagi H."/>
            <person name="Mineta K."/>
            <person name="Michell C.T."/>
            <person name="Saber N."/>
            <person name="Kharbatia N.M."/>
            <person name="Rupper R.R."/>
            <person name="Sharp A.R."/>
            <person name="Dally N."/>
            <person name="Boughton B.A."/>
            <person name="Woo Y.H."/>
            <person name="Gao G."/>
            <person name="Schijlen E.G.W.M."/>
            <person name="Guo X."/>
            <person name="Momin A.A."/>
            <person name="Negrao S."/>
            <person name="Al-Babili S."/>
            <person name="Gehring C."/>
            <person name="Roessner U."/>
            <person name="Jung C."/>
            <person name="Murphy K."/>
            <person name="Arold S.T."/>
            <person name="Gojobori T."/>
            <person name="van der Linden C.G."/>
            <person name="van Loo E.N."/>
            <person name="Jellen E.N."/>
            <person name="Maughan P.J."/>
            <person name="Tester M."/>
        </authorList>
    </citation>
    <scope>NUCLEOTIDE SEQUENCE [LARGE SCALE GENOMIC DNA]</scope>
    <source>
        <strain evidence="6">cv. PI 614886</strain>
    </source>
</reference>
<dbReference type="PANTHER" id="PTHR11926">
    <property type="entry name" value="GLUCOSYL/GLUCURONOSYL TRANSFERASES"/>
    <property type="match status" value="1"/>
</dbReference>
<sequence>MENHVVCVPFPAQGHIRPMLKLTQLLHFKFEFSITFINTHHIHQTLFKNHHRSPEDDDPKDILSAINSIVTNKLELPLKELLVTKLLDNYNSNSDCLQPRVSCMISDVGMSSFTLRVAEELGIRAVLLETASACSLLAYFHCRQLLDKGIIPLQDQSCLTNGYLEKSIDWISSLKRISLKDMPSFIRTLNPNDMNHMMLNIVMSNAHRALKSEAILINTFDALEQHALEDLSTIFPNIHPIGPLNLMVDHHISKKDTINSGPLMNSNEYMKWLDSQEPKSVLYVSFGSLVGVDQETFIELAWGLANSLTKFLWIVRSDQVIEKSCTIEFNRFKEEINGRGVLVTWCDQEQVLAHPSIGGFFTHCGWNSTIESISYGVPMICWPSAADQLINSWYCCNCLGIGMKMSEHVKRDYVERVVKELMETKNGKEMGTKAAKWRNIAIEATMSSHGSSYDNLKKVVNNVIKVHQ</sequence>
<comment type="similarity">
    <text evidence="1 4">Belongs to the UDP-glycosyltransferase family.</text>
</comment>
<dbReference type="EnsemblPlants" id="AUR62030272-RA">
    <property type="protein sequence ID" value="AUR62030272-RA:cds"/>
    <property type="gene ID" value="AUR62030272"/>
</dbReference>
<evidence type="ECO:0000256" key="2">
    <source>
        <dbReference type="ARBA" id="ARBA00022679"/>
    </source>
</evidence>
<dbReference type="SUPFAM" id="SSF53756">
    <property type="entry name" value="UDP-Glycosyltransferase/glycogen phosphorylase"/>
    <property type="match status" value="1"/>
</dbReference>
<gene>
    <name evidence="6" type="primary">LOC110710612</name>
</gene>
<dbReference type="EC" id="2.4.1.-" evidence="5"/>
<organism evidence="6 7">
    <name type="scientific">Chenopodium quinoa</name>
    <name type="common">Quinoa</name>
    <dbReference type="NCBI Taxonomy" id="63459"/>
    <lineage>
        <taxon>Eukaryota</taxon>
        <taxon>Viridiplantae</taxon>
        <taxon>Streptophyta</taxon>
        <taxon>Embryophyta</taxon>
        <taxon>Tracheophyta</taxon>
        <taxon>Spermatophyta</taxon>
        <taxon>Magnoliopsida</taxon>
        <taxon>eudicotyledons</taxon>
        <taxon>Gunneridae</taxon>
        <taxon>Pentapetalae</taxon>
        <taxon>Caryophyllales</taxon>
        <taxon>Chenopodiaceae</taxon>
        <taxon>Chenopodioideae</taxon>
        <taxon>Atripliceae</taxon>
        <taxon>Chenopodium</taxon>
    </lineage>
</organism>
<dbReference type="RefSeq" id="XP_021744630.1">
    <property type="nucleotide sequence ID" value="XM_021888938.1"/>
</dbReference>
<proteinExistence type="inferred from homology"/>
<comment type="catalytic activity">
    <reaction evidence="3">
        <text>a 3'-hydro-2'-hydroxy-beta-oxodihydrochalcone + UDP-alpha-D-glucose = a 3'-(beta-D-glucopyranosyl)-2'-hydroxy-beta-oxodihydrochalcone + UDP + H(+)</text>
        <dbReference type="Rhea" id="RHEA:51504"/>
        <dbReference type="ChEBI" id="CHEBI:15378"/>
        <dbReference type="ChEBI" id="CHEBI:58223"/>
        <dbReference type="ChEBI" id="CHEBI:58885"/>
        <dbReference type="ChEBI" id="CHEBI:142482"/>
        <dbReference type="ChEBI" id="CHEBI:142483"/>
        <dbReference type="EC" id="2.4.1.360"/>
    </reaction>
    <physiologicalReaction direction="left-to-right" evidence="3">
        <dbReference type="Rhea" id="RHEA:51505"/>
    </physiologicalReaction>
</comment>
<dbReference type="Proteomes" id="UP000596660">
    <property type="component" value="Unplaced"/>
</dbReference>
<dbReference type="Gene3D" id="3.40.50.2000">
    <property type="entry name" value="Glycogen Phosphorylase B"/>
    <property type="match status" value="2"/>
</dbReference>
<dbReference type="InterPro" id="IPR035595">
    <property type="entry name" value="UDP_glycos_trans_CS"/>
</dbReference>
<dbReference type="PANTHER" id="PTHR11926:SF774">
    <property type="entry name" value="UDP-GLYCOSYLTRANSFERASE 85A1-RELATED"/>
    <property type="match status" value="1"/>
</dbReference>
<dbReference type="PROSITE" id="PS00375">
    <property type="entry name" value="UDPGT"/>
    <property type="match status" value="1"/>
</dbReference>